<comment type="caution">
    <text evidence="1">The sequence shown here is derived from an EMBL/GenBank/DDBJ whole genome shotgun (WGS) entry which is preliminary data.</text>
</comment>
<name>A0AA87LSW9_9BACL</name>
<gene>
    <name evidence="1" type="ORF">A1A1_18767</name>
</gene>
<dbReference type="Proteomes" id="UP000004725">
    <property type="component" value="Unassembled WGS sequence"/>
</dbReference>
<accession>A0AA87LSW9</accession>
<dbReference type="AlphaFoldDB" id="A0AA87LSW9"/>
<evidence type="ECO:0000313" key="1">
    <source>
        <dbReference type="EMBL" id="EIM04950.1"/>
    </source>
</evidence>
<feature type="non-terminal residue" evidence="1">
    <location>
        <position position="1"/>
    </location>
</feature>
<protein>
    <submittedName>
        <fullName evidence="1">Uncharacterized protein</fullName>
    </submittedName>
</protein>
<dbReference type="EMBL" id="AJYB01000120">
    <property type="protein sequence ID" value="EIM04950.1"/>
    <property type="molecule type" value="Genomic_DNA"/>
</dbReference>
<reference evidence="1 2" key="1">
    <citation type="journal article" date="2012" name="J. Bacteriol.">
        <title>Genome Sequence of the Antarctic Psychrophile Bacterium Planococcus antarcticus DSM 14505.</title>
        <authorList>
            <person name="Margolles A."/>
            <person name="Gueimonde M."/>
            <person name="Sanchez B."/>
        </authorList>
    </citation>
    <scope>NUCLEOTIDE SEQUENCE [LARGE SCALE GENOMIC DNA]</scope>
    <source>
        <strain evidence="1 2">DSM 14505</strain>
    </source>
</reference>
<sequence>RSDLRVISHASCAAEKTPLRHRVLCPSGLTRSPALFFPQAKKLRAVVFVAIVSDEVDDNEN</sequence>
<evidence type="ECO:0000313" key="2">
    <source>
        <dbReference type="Proteomes" id="UP000004725"/>
    </source>
</evidence>
<organism evidence="1 2">
    <name type="scientific">Planococcus antarcticus DSM 14505</name>
    <dbReference type="NCBI Taxonomy" id="1185653"/>
    <lineage>
        <taxon>Bacteria</taxon>
        <taxon>Bacillati</taxon>
        <taxon>Bacillota</taxon>
        <taxon>Bacilli</taxon>
        <taxon>Bacillales</taxon>
        <taxon>Caryophanaceae</taxon>
        <taxon>Planococcus</taxon>
    </lineage>
</organism>
<proteinExistence type="predicted"/>